<proteinExistence type="predicted"/>
<sequence>MYLEVDSFAGSGRCASVSACVTPPRHRARDDKVRPLMGWTSPQRPATTVICDRSPMDVRHTKVPIAWRNQVLAKRPNAEVLVSGDLGSMLGYAQEQAEGAAAAAARAAAVAAEAAVSCGRAKPGFSLSARVPCAKTISLPTSPVVSRPGSPRSRRGDVAALVVQRDVSPPPLPLYDSCPRMPDKKTNMRTGLSIETPASDEQHGTAHGETSQARLQDNSSALRGLSYKVQSHSRRADLADVRLAELRRELRDELHVKIADLEAQLKATSSTCRSLLMSRDELEQRVGAIEDAQNAAQGVAHGESGNDTEAHVLQMDLSKRFEDISQKVERLSSESQGDYGWRSKLEEHEVRLSSLRSKLDTLEMHKGGVEQRMHKDLDTQAEQIRKFMHEAVNQRLEGHERIEELARRADGLGSSLAELFDRHLHLARSVRVHDREGPVEVHTSQPDRSVEFKTVVCRVDELSNEVKMLAARVGVKGPKAEASKDVRPCGSDIVARVAALEITCGFLREELDSLRRLQALSARSPRTL</sequence>
<evidence type="ECO:0000256" key="1">
    <source>
        <dbReference type="SAM" id="Coils"/>
    </source>
</evidence>
<evidence type="ECO:0000313" key="3">
    <source>
        <dbReference type="EMBL" id="CAD8856620.1"/>
    </source>
</evidence>
<reference evidence="3" key="1">
    <citation type="submission" date="2021-01" db="EMBL/GenBank/DDBJ databases">
        <authorList>
            <person name="Corre E."/>
            <person name="Pelletier E."/>
            <person name="Niang G."/>
            <person name="Scheremetjew M."/>
            <person name="Finn R."/>
            <person name="Kale V."/>
            <person name="Holt S."/>
            <person name="Cochrane G."/>
            <person name="Meng A."/>
            <person name="Brown T."/>
            <person name="Cohen L."/>
        </authorList>
    </citation>
    <scope>NUCLEOTIDE SEQUENCE</scope>
</reference>
<dbReference type="AlphaFoldDB" id="A0A7S1AJX0"/>
<keyword evidence="1" id="KW-0175">Coiled coil</keyword>
<name>A0A7S1AJX0_NOCSC</name>
<evidence type="ECO:0000256" key="2">
    <source>
        <dbReference type="SAM" id="MobiDB-lite"/>
    </source>
</evidence>
<feature type="compositionally biased region" description="Low complexity" evidence="2">
    <location>
        <begin position="140"/>
        <end position="151"/>
    </location>
</feature>
<dbReference type="EMBL" id="HBFQ01043717">
    <property type="protein sequence ID" value="CAD8856620.1"/>
    <property type="molecule type" value="Transcribed_RNA"/>
</dbReference>
<feature type="region of interest" description="Disordered" evidence="2">
    <location>
        <begin position="195"/>
        <end position="214"/>
    </location>
</feature>
<feature type="region of interest" description="Disordered" evidence="2">
    <location>
        <begin position="140"/>
        <end position="163"/>
    </location>
</feature>
<accession>A0A7S1AJX0</accession>
<gene>
    <name evidence="3" type="ORF">NSCI0253_LOCUS30972</name>
</gene>
<feature type="coiled-coil region" evidence="1">
    <location>
        <begin position="229"/>
        <end position="271"/>
    </location>
</feature>
<organism evidence="3">
    <name type="scientific">Noctiluca scintillans</name>
    <name type="common">Sea sparkle</name>
    <name type="synonym">Red tide dinoflagellate</name>
    <dbReference type="NCBI Taxonomy" id="2966"/>
    <lineage>
        <taxon>Eukaryota</taxon>
        <taxon>Sar</taxon>
        <taxon>Alveolata</taxon>
        <taxon>Dinophyceae</taxon>
        <taxon>Noctilucales</taxon>
        <taxon>Noctilucaceae</taxon>
        <taxon>Noctiluca</taxon>
    </lineage>
</organism>
<protein>
    <submittedName>
        <fullName evidence="3">Uncharacterized protein</fullName>
    </submittedName>
</protein>